<name>A0ACC0ULP4_9AGAM</name>
<organism evidence="1 2">
    <name type="scientific">Russula earlei</name>
    <dbReference type="NCBI Taxonomy" id="71964"/>
    <lineage>
        <taxon>Eukaryota</taxon>
        <taxon>Fungi</taxon>
        <taxon>Dikarya</taxon>
        <taxon>Basidiomycota</taxon>
        <taxon>Agaricomycotina</taxon>
        <taxon>Agaricomycetes</taxon>
        <taxon>Russulales</taxon>
        <taxon>Russulaceae</taxon>
        <taxon>Russula</taxon>
    </lineage>
</organism>
<proteinExistence type="predicted"/>
<reference evidence="1" key="1">
    <citation type="submission" date="2021-03" db="EMBL/GenBank/DDBJ databases">
        <title>Evolutionary priming and transition to the ectomycorrhizal habit in an iconic lineage of mushroom-forming fungi: is preadaptation a requirement?</title>
        <authorList>
            <consortium name="DOE Joint Genome Institute"/>
            <person name="Looney B.P."/>
            <person name="Miyauchi S."/>
            <person name="Morin E."/>
            <person name="Drula E."/>
            <person name="Courty P.E."/>
            <person name="Chicoki N."/>
            <person name="Fauchery L."/>
            <person name="Kohler A."/>
            <person name="Kuo A."/>
            <person name="LaButti K."/>
            <person name="Pangilinan J."/>
            <person name="Lipzen A."/>
            <person name="Riley R."/>
            <person name="Andreopoulos W."/>
            <person name="He G."/>
            <person name="Johnson J."/>
            <person name="Barry K.W."/>
            <person name="Grigoriev I.V."/>
            <person name="Nagy L."/>
            <person name="Hibbett D."/>
            <person name="Henrissat B."/>
            <person name="Matheny P.B."/>
            <person name="Labbe J."/>
            <person name="Martin A.F."/>
        </authorList>
    </citation>
    <scope>NUCLEOTIDE SEQUENCE</scope>
    <source>
        <strain evidence="1">BPL698</strain>
    </source>
</reference>
<dbReference type="EMBL" id="JAGFNK010000017">
    <property type="protein sequence ID" value="KAI9511742.1"/>
    <property type="molecule type" value="Genomic_DNA"/>
</dbReference>
<gene>
    <name evidence="1" type="ORF">F5148DRAFT_1314957</name>
</gene>
<protein>
    <submittedName>
        <fullName evidence="1">Ras guanine nucleotide exchange factor domain-containing protein</fullName>
    </submittedName>
</protein>
<sequence length="782" mass="88110">MSVPPPLNRPQSLRLLIDPSSNFRTISPITPSPFSPPRREPWGYESPSGEYYERICSVIGLYDFESSDPDRLSFRKNEVLEVVRQDESGWWGAVRIDGTEIGWIPAKFVRPLSDGVAQRVYEIHQRTRTPEYGTNPDSVQSAPPLSTRHGVVGTPSPATTYSNETPSDMRPLPSVWSAPTIAPERTSEPSISETEDHLNSPSISGLEDMTDLPSAIASSIVLPPVPQNPKPLPRLDKSLPASPDITTAPGSAAEWRVGGHGRNSSDSVISLSDSMLRRPAYLDGPSFLPGPSNVVRRVQTSSQLSTLAGPLDVPPSPLTYPFPHHACPRPGKVLQLTGDDSAQAFHNAKQAQANLPWFLKQRHGEEEIKLEFDGTVKAGTLPALVEHLVVDPLRVSQQEIFRRSFLVTFRTFATATEVFDLLIAQYELDAPPNLSEEEFEQWKREKLRPTQKRVLTVLTMWLEEYDLLNQDAEVAPKLQDFLNLVISPPSLAFTAKLILKSLERLTFAEPSAPGAVVMSSKKWKKVRKGDGLELVRMDPFQLAQHLSLFESDLYRKIRPQECFLWSKIKEGDTLADWVKCSVLEVPALGKRANVVDFWIRVAEKCRTLNNFSSMSSIVAALSSVLISRLHFTWVNSNKEHALEPLRKIIHPASNYRYYRDILSTIDGPCIPFVSPFLKNIVYAQEQHADNVFVKSAIHPERQFTLVHFVKRQKWYDITLQMLRFQAKPYNIPEIPEMTSFIVGQMEKAATMGERWYWQRSDEFQHAELVHADIRRGLEAAGF</sequence>
<comment type="caution">
    <text evidence="1">The sequence shown here is derived from an EMBL/GenBank/DDBJ whole genome shotgun (WGS) entry which is preliminary data.</text>
</comment>
<evidence type="ECO:0000313" key="1">
    <source>
        <dbReference type="EMBL" id="KAI9511742.1"/>
    </source>
</evidence>
<evidence type="ECO:0000313" key="2">
    <source>
        <dbReference type="Proteomes" id="UP001207468"/>
    </source>
</evidence>
<dbReference type="Proteomes" id="UP001207468">
    <property type="component" value="Unassembled WGS sequence"/>
</dbReference>
<accession>A0ACC0ULP4</accession>
<keyword evidence="2" id="KW-1185">Reference proteome</keyword>